<gene>
    <name evidence="4" type="ORF">PENTCL1PPCAC_20651</name>
</gene>
<comment type="subcellular location">
    <subcellularLocation>
        <location evidence="1">Endoplasmic reticulum lumen</location>
    </subcellularLocation>
</comment>
<dbReference type="PANTHER" id="PTHR12203:SF122">
    <property type="entry name" value="GLYCOSYL TRANSFERASE CAP10 DOMAIN-CONTAINING PROTEIN"/>
    <property type="match status" value="1"/>
</dbReference>
<dbReference type="PANTHER" id="PTHR12203">
    <property type="entry name" value="KDEL LYS-ASP-GLU-LEU CONTAINING - RELATED"/>
    <property type="match status" value="1"/>
</dbReference>
<dbReference type="AlphaFoldDB" id="A0AAV5TVK2"/>
<dbReference type="SMART" id="SM00672">
    <property type="entry name" value="CAP10"/>
    <property type="match status" value="1"/>
</dbReference>
<dbReference type="EMBL" id="BTSX01000005">
    <property type="protein sequence ID" value="GMS98476.1"/>
    <property type="molecule type" value="Genomic_DNA"/>
</dbReference>
<name>A0AAV5TVK2_9BILA</name>
<evidence type="ECO:0000313" key="5">
    <source>
        <dbReference type="Proteomes" id="UP001432027"/>
    </source>
</evidence>
<accession>A0AAV5TVK2</accession>
<dbReference type="Proteomes" id="UP001432027">
    <property type="component" value="Unassembled WGS sequence"/>
</dbReference>
<feature type="non-terminal residue" evidence="4">
    <location>
        <position position="447"/>
    </location>
</feature>
<evidence type="ECO:0000256" key="1">
    <source>
        <dbReference type="ARBA" id="ARBA00004319"/>
    </source>
</evidence>
<evidence type="ECO:0000259" key="3">
    <source>
        <dbReference type="SMART" id="SM00672"/>
    </source>
</evidence>
<sequence length="447" mass="51317">LQVNLPIRYFFAQLQSEEGQNLTEAVPNLRLNVEKEQSSTFASVHPTLVNRGDGSYIARVRIFNSCERLSISLITQVLSFLIQAAFYFISTTRLLQEECLCPPSSLPSTTDWIEQAKCDTEPQLERDLSKFDRIDFSSVLNEVVERFGQHSRSYSTCHYAIKGNKIYRNCFGEYVGFASFADDILLSITRKMLLPDTQFIMNLGDYPLSHESRGVKLPIISWCGSTETLDIVVPTYSLTNTLLRGELFSPLHDPFSSHPIPWSEKKDTAIFRGRDSNQLRLDLARLSLDAPDLLDAGITRYFFFDKEKYPKTKPSVAMADFFKHRFIISVDGTVAAYRLPYLLAGDSLVLKSDSKHYEHFYSRLVPYNHFVPFDKNNVVETISNMKQFAIDYLQPHNIYCYYARFFEAYSNRLVDQEEISIDGMEEIPQSGRRDCDCGRISRVGKLE</sequence>
<evidence type="ECO:0000313" key="4">
    <source>
        <dbReference type="EMBL" id="GMS98476.1"/>
    </source>
</evidence>
<reference evidence="4" key="1">
    <citation type="submission" date="2023-10" db="EMBL/GenBank/DDBJ databases">
        <title>Genome assembly of Pristionchus species.</title>
        <authorList>
            <person name="Yoshida K."/>
            <person name="Sommer R.J."/>
        </authorList>
    </citation>
    <scope>NUCLEOTIDE SEQUENCE</scope>
    <source>
        <strain evidence="4">RS0144</strain>
    </source>
</reference>
<keyword evidence="5" id="KW-1185">Reference proteome</keyword>
<comment type="function">
    <text evidence="2">Protein O-glucosyltransferase. Catalyzes the reaction that attaches glucose through an O-glycosidic linkage to a conserved serine residue found in the consensus sequence C-X-S-X-[PA]-C in epidermal growth factor-like repeats. Regulates Notch signaling by glucosylating Notch in the ER, glucosylation is required for the correct folding and cleavage of Notch.</text>
</comment>
<organism evidence="4 5">
    <name type="scientific">Pristionchus entomophagus</name>
    <dbReference type="NCBI Taxonomy" id="358040"/>
    <lineage>
        <taxon>Eukaryota</taxon>
        <taxon>Metazoa</taxon>
        <taxon>Ecdysozoa</taxon>
        <taxon>Nematoda</taxon>
        <taxon>Chromadorea</taxon>
        <taxon>Rhabditida</taxon>
        <taxon>Rhabditina</taxon>
        <taxon>Diplogasteromorpha</taxon>
        <taxon>Diplogasteroidea</taxon>
        <taxon>Neodiplogasteridae</taxon>
        <taxon>Pristionchus</taxon>
    </lineage>
</organism>
<dbReference type="InterPro" id="IPR051091">
    <property type="entry name" value="O-Glucosyltr/Glycosyltrsf_90"/>
</dbReference>
<dbReference type="GO" id="GO:0046527">
    <property type="term" value="F:glucosyltransferase activity"/>
    <property type="evidence" value="ECO:0007669"/>
    <property type="project" value="TreeGrafter"/>
</dbReference>
<evidence type="ECO:0000256" key="2">
    <source>
        <dbReference type="ARBA" id="ARBA00045690"/>
    </source>
</evidence>
<comment type="caution">
    <text evidence="4">The sequence shown here is derived from an EMBL/GenBank/DDBJ whole genome shotgun (WGS) entry which is preliminary data.</text>
</comment>
<feature type="domain" description="Glycosyl transferase CAP10" evidence="3">
    <location>
        <begin position="193"/>
        <end position="416"/>
    </location>
</feature>
<feature type="non-terminal residue" evidence="4">
    <location>
        <position position="1"/>
    </location>
</feature>
<protein>
    <recommendedName>
        <fullName evidence="3">Glycosyl transferase CAP10 domain-containing protein</fullName>
    </recommendedName>
</protein>
<dbReference type="GO" id="GO:0005788">
    <property type="term" value="C:endoplasmic reticulum lumen"/>
    <property type="evidence" value="ECO:0007669"/>
    <property type="project" value="UniProtKB-SubCell"/>
</dbReference>
<proteinExistence type="predicted"/>
<dbReference type="Pfam" id="PF05686">
    <property type="entry name" value="Glyco_transf_90"/>
    <property type="match status" value="1"/>
</dbReference>
<dbReference type="InterPro" id="IPR006598">
    <property type="entry name" value="CAP10"/>
</dbReference>